<dbReference type="EMBL" id="BSRZ01000006">
    <property type="protein sequence ID" value="GLW64785.1"/>
    <property type="molecule type" value="Genomic_DNA"/>
</dbReference>
<dbReference type="AlphaFoldDB" id="A0A9W6PVT0"/>
<accession>A0A9W6PVT0</accession>
<protein>
    <submittedName>
        <fullName evidence="1">Uncharacterized protein</fullName>
    </submittedName>
</protein>
<dbReference type="Proteomes" id="UP001165124">
    <property type="component" value="Unassembled WGS sequence"/>
</dbReference>
<reference evidence="1" key="1">
    <citation type="submission" date="2023-02" db="EMBL/GenBank/DDBJ databases">
        <title>Actinomadura rubrobrunea NBRC 14622.</title>
        <authorList>
            <person name="Ichikawa N."/>
            <person name="Sato H."/>
            <person name="Tonouchi N."/>
        </authorList>
    </citation>
    <scope>NUCLEOTIDE SEQUENCE</scope>
    <source>
        <strain evidence="1">NBRC 14622</strain>
    </source>
</reference>
<keyword evidence="2" id="KW-1185">Reference proteome</keyword>
<organism evidence="1 2">
    <name type="scientific">Actinomadura rubrobrunea</name>
    <dbReference type="NCBI Taxonomy" id="115335"/>
    <lineage>
        <taxon>Bacteria</taxon>
        <taxon>Bacillati</taxon>
        <taxon>Actinomycetota</taxon>
        <taxon>Actinomycetes</taxon>
        <taxon>Streptosporangiales</taxon>
        <taxon>Thermomonosporaceae</taxon>
        <taxon>Actinomadura</taxon>
    </lineage>
</organism>
<comment type="caution">
    <text evidence="1">The sequence shown here is derived from an EMBL/GenBank/DDBJ whole genome shotgun (WGS) entry which is preliminary data.</text>
</comment>
<evidence type="ECO:0000313" key="1">
    <source>
        <dbReference type="EMBL" id="GLW64785.1"/>
    </source>
</evidence>
<proteinExistence type="predicted"/>
<gene>
    <name evidence="1" type="ORF">Arub01_30290</name>
</gene>
<dbReference type="RefSeq" id="WP_146150341.1">
    <property type="nucleotide sequence ID" value="NZ_BSRZ01000006.1"/>
</dbReference>
<name>A0A9W6PVT0_9ACTN</name>
<sequence>MTVPLRAYGQAAAEASAAADLMRIGVPLSATCSIKVRDETAGIRGDRCAHRLESSRPDSAPKYHAVHHGAPHIRNIARPWFPWRDASVNVERGASTLAGRKVTMATRQRISVLGATAAALLVVAPTGAAGTVVRDTVRAESATVLGDGRNLFVKVTYTCTTGNTLSVAVAQPPVKSGQRPLRVGAGLTTAKCDGRTYTLDVPVRPTGTFTGTWQKGRTAAVGAVISTVVQGKARLNASDSRQLLLR</sequence>
<evidence type="ECO:0000313" key="2">
    <source>
        <dbReference type="Proteomes" id="UP001165124"/>
    </source>
</evidence>